<dbReference type="Gene3D" id="3.30.450.40">
    <property type="match status" value="1"/>
</dbReference>
<comment type="caution">
    <text evidence="6">The sequence shown here is derived from an EMBL/GenBank/DDBJ whole genome shotgun (WGS) entry which is preliminary data.</text>
</comment>
<evidence type="ECO:0000256" key="2">
    <source>
        <dbReference type="ARBA" id="ARBA00023125"/>
    </source>
</evidence>
<keyword evidence="2" id="KW-0238">DNA-binding</keyword>
<dbReference type="GO" id="GO:0045892">
    <property type="term" value="P:negative regulation of DNA-templated transcription"/>
    <property type="evidence" value="ECO:0007669"/>
    <property type="project" value="TreeGrafter"/>
</dbReference>
<dbReference type="Gene3D" id="1.10.10.10">
    <property type="entry name" value="Winged helix-like DNA-binding domain superfamily/Winged helix DNA-binding domain"/>
    <property type="match status" value="1"/>
</dbReference>
<gene>
    <name evidence="6" type="ORF">ENS06_04490</name>
</gene>
<proteinExistence type="predicted"/>
<feature type="domain" description="IclR-ED" evidence="5">
    <location>
        <begin position="70"/>
        <end position="254"/>
    </location>
</feature>
<protein>
    <submittedName>
        <fullName evidence="6">IclR family transcriptional regulator</fullName>
    </submittedName>
</protein>
<dbReference type="InterPro" id="IPR036390">
    <property type="entry name" value="WH_DNA-bd_sf"/>
</dbReference>
<dbReference type="InterPro" id="IPR014757">
    <property type="entry name" value="Tscrpt_reg_IclR_C"/>
</dbReference>
<dbReference type="SUPFAM" id="SSF46785">
    <property type="entry name" value="Winged helix' DNA-binding domain"/>
    <property type="match status" value="1"/>
</dbReference>
<evidence type="ECO:0000259" key="5">
    <source>
        <dbReference type="PROSITE" id="PS51078"/>
    </source>
</evidence>
<dbReference type="PANTHER" id="PTHR30136">
    <property type="entry name" value="HELIX-TURN-HELIX TRANSCRIPTIONAL REGULATOR, ICLR FAMILY"/>
    <property type="match status" value="1"/>
</dbReference>
<dbReference type="InterPro" id="IPR050707">
    <property type="entry name" value="HTH_MetabolicPath_Reg"/>
</dbReference>
<organism evidence="6">
    <name type="scientific">Desulfacinum infernum</name>
    <dbReference type="NCBI Taxonomy" id="35837"/>
    <lineage>
        <taxon>Bacteria</taxon>
        <taxon>Pseudomonadati</taxon>
        <taxon>Thermodesulfobacteriota</taxon>
        <taxon>Syntrophobacteria</taxon>
        <taxon>Syntrophobacterales</taxon>
        <taxon>Syntrophobacteraceae</taxon>
        <taxon>Desulfacinum</taxon>
    </lineage>
</organism>
<name>A0A831ZZP8_9BACT</name>
<reference evidence="6" key="1">
    <citation type="journal article" date="2020" name="mSystems">
        <title>Genome- and Community-Level Interaction Insights into Carbon Utilization and Element Cycling Functions of Hydrothermarchaeota in Hydrothermal Sediment.</title>
        <authorList>
            <person name="Zhou Z."/>
            <person name="Liu Y."/>
            <person name="Xu W."/>
            <person name="Pan J."/>
            <person name="Luo Z.H."/>
            <person name="Li M."/>
        </authorList>
    </citation>
    <scope>NUCLEOTIDE SEQUENCE [LARGE SCALE GENOMIC DNA]</scope>
    <source>
        <strain evidence="6">SpSt-456</strain>
    </source>
</reference>
<dbReference type="Pfam" id="PF01614">
    <property type="entry name" value="IclR_C"/>
    <property type="match status" value="1"/>
</dbReference>
<feature type="domain" description="HTH iclR-type" evidence="4">
    <location>
        <begin position="7"/>
        <end position="69"/>
    </location>
</feature>
<dbReference type="AlphaFoldDB" id="A0A831ZZP8"/>
<sequence>MKRSGQPNAIEKALQVLCAFQVDRPRWGVRELAGHVGFSPATVQRILQSLKAYHFIEQDPQTQQYRLGPIYYRFVEVLQSQHAVVQEAGPLMRRLSFETGETVHLNVVDGRERLCIESVESVQSLKAGMPVGNRSPLYAGASSKCLLAFSPDEFVAAYLADLSPTPLTENTIVDKGALTAEIAAIRRQGYAESLAERTLGLGSLSVPVFSHNGQLLAALSLALPEMRFRNPEHKQRCLVHLVKAGRELSVRMGWRGPYPKPAERIQGI</sequence>
<dbReference type="Pfam" id="PF09339">
    <property type="entry name" value="HTH_IclR"/>
    <property type="match status" value="1"/>
</dbReference>
<dbReference type="InterPro" id="IPR005471">
    <property type="entry name" value="Tscrpt_reg_IclR_N"/>
</dbReference>
<evidence type="ECO:0000256" key="3">
    <source>
        <dbReference type="ARBA" id="ARBA00023163"/>
    </source>
</evidence>
<keyword evidence="3" id="KW-0804">Transcription</keyword>
<dbReference type="SMART" id="SM00346">
    <property type="entry name" value="HTH_ICLR"/>
    <property type="match status" value="1"/>
</dbReference>
<keyword evidence="1" id="KW-0805">Transcription regulation</keyword>
<dbReference type="GO" id="GO:0003677">
    <property type="term" value="F:DNA binding"/>
    <property type="evidence" value="ECO:0007669"/>
    <property type="project" value="UniProtKB-KW"/>
</dbReference>
<evidence type="ECO:0000259" key="4">
    <source>
        <dbReference type="PROSITE" id="PS51077"/>
    </source>
</evidence>
<dbReference type="GO" id="GO:0003700">
    <property type="term" value="F:DNA-binding transcription factor activity"/>
    <property type="evidence" value="ECO:0007669"/>
    <property type="project" value="TreeGrafter"/>
</dbReference>
<accession>A0A831ZZP8</accession>
<evidence type="ECO:0000256" key="1">
    <source>
        <dbReference type="ARBA" id="ARBA00023015"/>
    </source>
</evidence>
<dbReference type="PROSITE" id="PS51078">
    <property type="entry name" value="ICLR_ED"/>
    <property type="match status" value="1"/>
</dbReference>
<dbReference type="InterPro" id="IPR029016">
    <property type="entry name" value="GAF-like_dom_sf"/>
</dbReference>
<evidence type="ECO:0000313" key="6">
    <source>
        <dbReference type="EMBL" id="HFK96570.1"/>
    </source>
</evidence>
<dbReference type="InterPro" id="IPR036388">
    <property type="entry name" value="WH-like_DNA-bd_sf"/>
</dbReference>
<dbReference type="SUPFAM" id="SSF55781">
    <property type="entry name" value="GAF domain-like"/>
    <property type="match status" value="1"/>
</dbReference>
<dbReference type="EMBL" id="DSTK01000013">
    <property type="protein sequence ID" value="HFK96570.1"/>
    <property type="molecule type" value="Genomic_DNA"/>
</dbReference>
<dbReference type="PANTHER" id="PTHR30136:SF35">
    <property type="entry name" value="HTH-TYPE TRANSCRIPTIONAL REGULATOR RV1719"/>
    <property type="match status" value="1"/>
</dbReference>
<dbReference type="PROSITE" id="PS51077">
    <property type="entry name" value="HTH_ICLR"/>
    <property type="match status" value="1"/>
</dbReference>